<sequence>MSVYIQPLAQISNRAKSVLIQELGVVDTMRFLNQFRAGSGDYTAEREQLFKSESVRSLVTKIKAQSAQQAPGADAR</sequence>
<evidence type="ECO:0000313" key="1">
    <source>
        <dbReference type="EMBL" id="VFK15470.1"/>
    </source>
</evidence>
<name>A0A450WEL4_9GAMM</name>
<accession>A0A450WEL4</accession>
<dbReference type="AlphaFoldDB" id="A0A450WEL4"/>
<evidence type="ECO:0000313" key="2">
    <source>
        <dbReference type="EMBL" id="VFK31215.1"/>
    </source>
</evidence>
<protein>
    <submittedName>
        <fullName evidence="1">Uncharacterized protein</fullName>
    </submittedName>
</protein>
<dbReference type="EMBL" id="CAADFM010000126">
    <property type="protein sequence ID" value="VFK15470.1"/>
    <property type="molecule type" value="Genomic_DNA"/>
</dbReference>
<organism evidence="1">
    <name type="scientific">Candidatus Kentrum sp. LPFa</name>
    <dbReference type="NCBI Taxonomy" id="2126335"/>
    <lineage>
        <taxon>Bacteria</taxon>
        <taxon>Pseudomonadati</taxon>
        <taxon>Pseudomonadota</taxon>
        <taxon>Gammaproteobacteria</taxon>
        <taxon>Candidatus Kentrum</taxon>
    </lineage>
</organism>
<dbReference type="EMBL" id="CAADFP010000131">
    <property type="protein sequence ID" value="VFK31215.1"/>
    <property type="molecule type" value="Genomic_DNA"/>
</dbReference>
<reference evidence="1" key="1">
    <citation type="submission" date="2019-02" db="EMBL/GenBank/DDBJ databases">
        <authorList>
            <person name="Gruber-Vodicka R. H."/>
            <person name="Seah K. B. B."/>
        </authorList>
    </citation>
    <scope>NUCLEOTIDE SEQUENCE</scope>
    <source>
        <strain evidence="1">BECK_S312</strain>
        <strain evidence="2">BECK_S426</strain>
    </source>
</reference>
<proteinExistence type="predicted"/>
<gene>
    <name evidence="1" type="ORF">BECKLPF1236A_GA0070988_101265</name>
    <name evidence="2" type="ORF">BECKLPF1236C_GA0070990_101315</name>
</gene>